<feature type="region of interest" description="Disordered" evidence="7">
    <location>
        <begin position="614"/>
        <end position="636"/>
    </location>
</feature>
<evidence type="ECO:0000259" key="8">
    <source>
        <dbReference type="PROSITE" id="PS50011"/>
    </source>
</evidence>
<dbReference type="GO" id="GO:0004674">
    <property type="term" value="F:protein serine/threonine kinase activity"/>
    <property type="evidence" value="ECO:0007669"/>
    <property type="project" value="UniProtKB-KW"/>
</dbReference>
<proteinExistence type="predicted"/>
<dbReference type="EMBL" id="BNJQ01000002">
    <property type="protein sequence ID" value="GHP02017.1"/>
    <property type="molecule type" value="Genomic_DNA"/>
</dbReference>
<dbReference type="OrthoDB" id="40902at2759"/>
<comment type="caution">
    <text evidence="9">The sequence shown here is derived from an EMBL/GenBank/DDBJ whole genome shotgun (WGS) entry which is preliminary data.</text>
</comment>
<gene>
    <name evidence="9" type="ORF">PPROV_000077300</name>
</gene>
<protein>
    <recommendedName>
        <fullName evidence="8">Protein kinase domain-containing protein</fullName>
    </recommendedName>
</protein>
<dbReference type="PROSITE" id="PS00108">
    <property type="entry name" value="PROTEIN_KINASE_ST"/>
    <property type="match status" value="1"/>
</dbReference>
<feature type="region of interest" description="Disordered" evidence="7">
    <location>
        <begin position="477"/>
        <end position="509"/>
    </location>
</feature>
<keyword evidence="4" id="KW-0418">Kinase</keyword>
<feature type="domain" description="Protein kinase" evidence="8">
    <location>
        <begin position="106"/>
        <end position="419"/>
    </location>
</feature>
<dbReference type="GO" id="GO:0005524">
    <property type="term" value="F:ATP binding"/>
    <property type="evidence" value="ECO:0007669"/>
    <property type="project" value="UniProtKB-UniRule"/>
</dbReference>
<dbReference type="PROSITE" id="PS50011">
    <property type="entry name" value="PROTEIN_KINASE_DOM"/>
    <property type="match status" value="1"/>
</dbReference>
<reference evidence="9" key="1">
    <citation type="submission" date="2020-10" db="EMBL/GenBank/DDBJ databases">
        <title>Unveiling of a novel bifunctional photoreceptor, Dualchrome1, isolated from a cosmopolitan green alga.</title>
        <authorList>
            <person name="Suzuki S."/>
            <person name="Kawachi M."/>
        </authorList>
    </citation>
    <scope>NUCLEOTIDE SEQUENCE</scope>
    <source>
        <strain evidence="9">NIES 2893</strain>
    </source>
</reference>
<keyword evidence="5 6" id="KW-0067">ATP-binding</keyword>
<evidence type="ECO:0000256" key="1">
    <source>
        <dbReference type="ARBA" id="ARBA00022527"/>
    </source>
</evidence>
<organism evidence="9 10">
    <name type="scientific">Pycnococcus provasolii</name>
    <dbReference type="NCBI Taxonomy" id="41880"/>
    <lineage>
        <taxon>Eukaryota</taxon>
        <taxon>Viridiplantae</taxon>
        <taxon>Chlorophyta</taxon>
        <taxon>Pseudoscourfieldiophyceae</taxon>
        <taxon>Pseudoscourfieldiales</taxon>
        <taxon>Pycnococcaceae</taxon>
        <taxon>Pycnococcus</taxon>
    </lineage>
</organism>
<keyword evidence="3 6" id="KW-0547">Nucleotide-binding</keyword>
<dbReference type="InterPro" id="IPR011009">
    <property type="entry name" value="Kinase-like_dom_sf"/>
</dbReference>
<dbReference type="InterPro" id="IPR000719">
    <property type="entry name" value="Prot_kinase_dom"/>
</dbReference>
<name>A0A830HAB4_9CHLO</name>
<evidence type="ECO:0000313" key="10">
    <source>
        <dbReference type="Proteomes" id="UP000660262"/>
    </source>
</evidence>
<dbReference type="InterPro" id="IPR017441">
    <property type="entry name" value="Protein_kinase_ATP_BS"/>
</dbReference>
<feature type="binding site" evidence="6">
    <location>
        <position position="135"/>
    </location>
    <ligand>
        <name>ATP</name>
        <dbReference type="ChEBI" id="CHEBI:30616"/>
    </ligand>
</feature>
<dbReference type="Proteomes" id="UP000660262">
    <property type="component" value="Unassembled WGS sequence"/>
</dbReference>
<dbReference type="PANTHER" id="PTHR24349">
    <property type="entry name" value="SERINE/THREONINE-PROTEIN KINASE"/>
    <property type="match status" value="1"/>
</dbReference>
<evidence type="ECO:0000256" key="4">
    <source>
        <dbReference type="ARBA" id="ARBA00022777"/>
    </source>
</evidence>
<evidence type="ECO:0000256" key="7">
    <source>
        <dbReference type="SAM" id="MobiDB-lite"/>
    </source>
</evidence>
<dbReference type="Gene3D" id="1.10.510.10">
    <property type="entry name" value="Transferase(Phosphotransferase) domain 1"/>
    <property type="match status" value="1"/>
</dbReference>
<dbReference type="PROSITE" id="PS00107">
    <property type="entry name" value="PROTEIN_KINASE_ATP"/>
    <property type="match status" value="1"/>
</dbReference>
<keyword evidence="1" id="KW-0723">Serine/threonine-protein kinase</keyword>
<evidence type="ECO:0000256" key="6">
    <source>
        <dbReference type="PROSITE-ProRule" id="PRU10141"/>
    </source>
</evidence>
<feature type="region of interest" description="Disordered" evidence="7">
    <location>
        <begin position="49"/>
        <end position="72"/>
    </location>
</feature>
<feature type="compositionally biased region" description="Low complexity" evidence="7">
    <location>
        <begin position="63"/>
        <end position="72"/>
    </location>
</feature>
<feature type="region of interest" description="Disordered" evidence="7">
    <location>
        <begin position="969"/>
        <end position="994"/>
    </location>
</feature>
<dbReference type="InterPro" id="IPR050205">
    <property type="entry name" value="CDPK_Ser/Thr_kinases"/>
</dbReference>
<feature type="compositionally biased region" description="Acidic residues" evidence="7">
    <location>
        <begin position="477"/>
        <end position="487"/>
    </location>
</feature>
<dbReference type="SUPFAM" id="SSF56112">
    <property type="entry name" value="Protein kinase-like (PK-like)"/>
    <property type="match status" value="1"/>
</dbReference>
<keyword evidence="10" id="KW-1185">Reference proteome</keyword>
<sequence length="994" mass="108185">MKMSSSSHDQEGGGGCPVVVARRGGACGEEEVLPHANTHPRYVTAVVHNNKSNSNNDDDDDATGATTASAATRASSSSKLLSSIIGTTSSSSAAFVPLDAAFASTYRIGRVLGTGGFGEVSLVEHRETGHRFALKRISKFAATPAVFWASEDGAKAGANDVFTAARRQRILSEVEAMQRLQECLNVVHLYQAYEDEESVYLLMEMCSGGEVVKRVRSQQNNQEYVHSEESVARVMRTVLLTCMQCHARGIHHRDIKPSNFLYLTSAPGSPLKAVDLGLAVFYDAKAMAAYEELRASGKTASEIGSPSPLTLSDVGLDGSPWYQAPELLRGEPSPRSDVWSAGVMAYQLLCGDLPFNDRDHPDAPCISRVWRSVLFEEPKMERLTRLGVSEQAVDFVRMLLRRDVYARPTAAEALRHPWLGDDGLTTALASSDTRRRAMPLNGEAIQRLQAFSATPERRQRALQAIAEEVMMRIESEADADADNDDDGQQQRVAERSSPDSSTSLPLQHRYPLPRATYDFVMGLPADRTGFVERSVVESALRESGYDITEDEMVQLWKLIRGAKPKQQQERDEQQPPLVGPKANDTVSSSELDGGGGGAQGRSSMRTLLERHTHGMHDDDQDRLNQPPSPRSDFMPRSTFVHDDDYDFVSRPRLMAALLDWSAIAASKEWIGIATKVFSKKQSATTTGKKLEENVASLEPVKEKEASEVISTLRACVAPMDLLPALHQSAAIAEGTARQGTLATAIAIPGAIAGEVRGQQISKRSIRGRIGGSVGGAEKRRSVGSLSGHSEDSPPGRGRWSLLDSPGSPRDVGLLSDDVQQRGAQHFGVPDIDNDRARPLPSRSLRSSASSFDQPKETFQDQIARLPTATTGDSDSSGHDHSTMRRLMFDIDGTNTSEGSTYRSRRIAKVLRIASLADLGKYEARMASPLVRETQHILPGSPRQQHLPPAAVREVEPPAVVVPKVECALDQPQQQSSTDGPMLSSLLGITPERLF</sequence>
<keyword evidence="2" id="KW-0808">Transferase</keyword>
<evidence type="ECO:0000256" key="5">
    <source>
        <dbReference type="ARBA" id="ARBA00022840"/>
    </source>
</evidence>
<evidence type="ECO:0000256" key="3">
    <source>
        <dbReference type="ARBA" id="ARBA00022741"/>
    </source>
</evidence>
<feature type="compositionally biased region" description="Low complexity" evidence="7">
    <location>
        <begin position="838"/>
        <end position="850"/>
    </location>
</feature>
<feature type="region of interest" description="Disordered" evidence="7">
    <location>
        <begin position="563"/>
        <end position="602"/>
    </location>
</feature>
<dbReference type="AlphaFoldDB" id="A0A830HAB4"/>
<accession>A0A830HAB4</accession>
<dbReference type="SMART" id="SM00220">
    <property type="entry name" value="S_TKc"/>
    <property type="match status" value="1"/>
</dbReference>
<feature type="region of interest" description="Disordered" evidence="7">
    <location>
        <begin position="766"/>
        <end position="859"/>
    </location>
</feature>
<dbReference type="Pfam" id="PF00069">
    <property type="entry name" value="Pkinase"/>
    <property type="match status" value="1"/>
</dbReference>
<dbReference type="InterPro" id="IPR008271">
    <property type="entry name" value="Ser/Thr_kinase_AS"/>
</dbReference>
<evidence type="ECO:0000256" key="2">
    <source>
        <dbReference type="ARBA" id="ARBA00022679"/>
    </source>
</evidence>
<evidence type="ECO:0000313" key="9">
    <source>
        <dbReference type="EMBL" id="GHP02017.1"/>
    </source>
</evidence>